<organism evidence="1 2">
    <name type="scientific">Trichonephila clavipes</name>
    <name type="common">Golden silk orbweaver</name>
    <name type="synonym">Nephila clavipes</name>
    <dbReference type="NCBI Taxonomy" id="2585209"/>
    <lineage>
        <taxon>Eukaryota</taxon>
        <taxon>Metazoa</taxon>
        <taxon>Ecdysozoa</taxon>
        <taxon>Arthropoda</taxon>
        <taxon>Chelicerata</taxon>
        <taxon>Arachnida</taxon>
        <taxon>Araneae</taxon>
        <taxon>Araneomorphae</taxon>
        <taxon>Entelegynae</taxon>
        <taxon>Araneoidea</taxon>
        <taxon>Nephilidae</taxon>
        <taxon>Trichonephila</taxon>
    </lineage>
</organism>
<dbReference type="AlphaFoldDB" id="A0A8X6VP31"/>
<gene>
    <name evidence="1" type="primary">X975_26259</name>
    <name evidence="1" type="ORF">TNCV_3990781</name>
</gene>
<comment type="caution">
    <text evidence="1">The sequence shown here is derived from an EMBL/GenBank/DDBJ whole genome shotgun (WGS) entry which is preliminary data.</text>
</comment>
<accession>A0A8X6VP31</accession>
<dbReference type="InterPro" id="IPR052709">
    <property type="entry name" value="Transposase-MT_Hybrid"/>
</dbReference>
<proteinExistence type="predicted"/>
<dbReference type="InterPro" id="IPR036397">
    <property type="entry name" value="RNaseH_sf"/>
</dbReference>
<dbReference type="EMBL" id="BMAU01021357">
    <property type="protein sequence ID" value="GFY21034.1"/>
    <property type="molecule type" value="Genomic_DNA"/>
</dbReference>
<dbReference type="Proteomes" id="UP000887159">
    <property type="component" value="Unassembled WGS sequence"/>
</dbReference>
<dbReference type="PANTHER" id="PTHR46060:SF1">
    <property type="entry name" value="MARINER MOS1 TRANSPOSASE-LIKE PROTEIN"/>
    <property type="match status" value="1"/>
</dbReference>
<protein>
    <submittedName>
        <fullName evidence="1">Histone-lysine N-methyltransferase SETMAR</fullName>
    </submittedName>
</protein>
<evidence type="ECO:0000313" key="2">
    <source>
        <dbReference type="Proteomes" id="UP000887159"/>
    </source>
</evidence>
<dbReference type="PANTHER" id="PTHR46060">
    <property type="entry name" value="MARINER MOS1 TRANSPOSASE-LIKE PROTEIN"/>
    <property type="match status" value="1"/>
</dbReference>
<keyword evidence="2" id="KW-1185">Reference proteome</keyword>
<dbReference type="Gene3D" id="3.30.420.10">
    <property type="entry name" value="Ribonuclease H-like superfamily/Ribonuclease H"/>
    <property type="match status" value="2"/>
</dbReference>
<sequence length="390" mass="44469">MESETHHFRHILLFYYSKGKNAVQARKKSDAHRDDLLTVRQSHKTALQNFCPTIVMLKMHYGLGGQLKLIKLLPDNTTFNEMYCCHQLNQLNESLEQKKVRIDQQRKGVVFHQGNAKLHISLVTRQNLLQLEWDILQQSQYSPDLAFSACRGAMHVKFVESSKSSRWYGVVVRGGGPPEKSSSSLDRGSKLRDPRKPQRFAYGKSVYFCVDFLNVGAINATLYSDTLAKLKEAIWKKWPQLLKSGILLLNDNATPHWVTEKQNHIAILCWESLHYPPYSPDLATSDFHLFPTLKKNFAGRPFGSNVEVKQALKCFFRMQSPEFFLEGFSKFIKRYRTVACFVTGSSPVPLKTRRVGQRCTLNLSRAETSSRWCGVVVRRGGASSGVVHVT</sequence>
<dbReference type="GO" id="GO:0003676">
    <property type="term" value="F:nucleic acid binding"/>
    <property type="evidence" value="ECO:0007669"/>
    <property type="project" value="InterPro"/>
</dbReference>
<name>A0A8X6VP31_TRICX</name>
<evidence type="ECO:0000313" key="1">
    <source>
        <dbReference type="EMBL" id="GFY21034.1"/>
    </source>
</evidence>
<reference evidence="1" key="1">
    <citation type="submission" date="2020-08" db="EMBL/GenBank/DDBJ databases">
        <title>Multicomponent nature underlies the extraordinary mechanical properties of spider dragline silk.</title>
        <authorList>
            <person name="Kono N."/>
            <person name="Nakamura H."/>
            <person name="Mori M."/>
            <person name="Yoshida Y."/>
            <person name="Ohtoshi R."/>
            <person name="Malay A.D."/>
            <person name="Moran D.A.P."/>
            <person name="Tomita M."/>
            <person name="Numata K."/>
            <person name="Arakawa K."/>
        </authorList>
    </citation>
    <scope>NUCLEOTIDE SEQUENCE</scope>
</reference>